<reference evidence="1" key="1">
    <citation type="submission" date="2014-11" db="EMBL/GenBank/DDBJ databases">
        <authorList>
            <person name="Amaro Gonzalez C."/>
        </authorList>
    </citation>
    <scope>NUCLEOTIDE SEQUENCE</scope>
</reference>
<name>A0A0E9V8K9_ANGAN</name>
<dbReference type="EMBL" id="GBXM01034128">
    <property type="protein sequence ID" value="JAH74449.1"/>
    <property type="molecule type" value="Transcribed_RNA"/>
</dbReference>
<dbReference type="AlphaFoldDB" id="A0A0E9V8K9"/>
<proteinExistence type="predicted"/>
<protein>
    <submittedName>
        <fullName evidence="1">Uncharacterized protein</fullName>
    </submittedName>
</protein>
<reference evidence="1" key="2">
    <citation type="journal article" date="2015" name="Fish Shellfish Immunol.">
        <title>Early steps in the European eel (Anguilla anguilla)-Vibrio vulnificus interaction in the gills: Role of the RtxA13 toxin.</title>
        <authorList>
            <person name="Callol A."/>
            <person name="Pajuelo D."/>
            <person name="Ebbesson L."/>
            <person name="Teles M."/>
            <person name="MacKenzie S."/>
            <person name="Amaro C."/>
        </authorList>
    </citation>
    <scope>NUCLEOTIDE SEQUENCE</scope>
</reference>
<evidence type="ECO:0000313" key="1">
    <source>
        <dbReference type="EMBL" id="JAH74449.1"/>
    </source>
</evidence>
<organism evidence="1">
    <name type="scientific">Anguilla anguilla</name>
    <name type="common">European freshwater eel</name>
    <name type="synonym">Muraena anguilla</name>
    <dbReference type="NCBI Taxonomy" id="7936"/>
    <lineage>
        <taxon>Eukaryota</taxon>
        <taxon>Metazoa</taxon>
        <taxon>Chordata</taxon>
        <taxon>Craniata</taxon>
        <taxon>Vertebrata</taxon>
        <taxon>Euteleostomi</taxon>
        <taxon>Actinopterygii</taxon>
        <taxon>Neopterygii</taxon>
        <taxon>Teleostei</taxon>
        <taxon>Anguilliformes</taxon>
        <taxon>Anguillidae</taxon>
        <taxon>Anguilla</taxon>
    </lineage>
</organism>
<accession>A0A0E9V8K9</accession>
<sequence>MTAKCSECPFMSVPPRFKFGEIHTL</sequence>